<keyword evidence="3" id="KW-0479">Metal-binding</keyword>
<dbReference type="InterPro" id="IPR006511">
    <property type="entry name" value="SHI_C"/>
</dbReference>
<dbReference type="GO" id="GO:0005634">
    <property type="term" value="C:nucleus"/>
    <property type="evidence" value="ECO:0007669"/>
    <property type="project" value="UniProtKB-SubCell"/>
</dbReference>
<dbReference type="PANTHER" id="PTHR31604:SF2">
    <property type="entry name" value="PROTEIN SHI RELATED SEQUENCE 7"/>
    <property type="match status" value="1"/>
</dbReference>
<dbReference type="NCBIfam" id="TIGR01624">
    <property type="entry name" value="LRP1_Cterm"/>
    <property type="match status" value="1"/>
</dbReference>
<dbReference type="Gramene" id="Kaladp0100s0036.1.v1.1">
    <property type="protein sequence ID" value="Kaladp0100s0036.1.v1.1"/>
    <property type="gene ID" value="Kaladp0100s0036.v1.1"/>
</dbReference>
<evidence type="ECO:0000256" key="8">
    <source>
        <dbReference type="SAM" id="MobiDB-lite"/>
    </source>
</evidence>
<name>A0A7N0V3B5_KALFE</name>
<keyword evidence="4" id="KW-0862">Zinc</keyword>
<evidence type="ECO:0000256" key="3">
    <source>
        <dbReference type="ARBA" id="ARBA00022723"/>
    </source>
</evidence>
<evidence type="ECO:0000256" key="5">
    <source>
        <dbReference type="ARBA" id="ARBA00023125"/>
    </source>
</evidence>
<dbReference type="InterPro" id="IPR006510">
    <property type="entry name" value="Znf_LRP1"/>
</dbReference>
<comment type="subcellular location">
    <subcellularLocation>
        <location evidence="1">Nucleus</location>
    </subcellularLocation>
</comment>
<evidence type="ECO:0000256" key="6">
    <source>
        <dbReference type="ARBA" id="ARBA00023159"/>
    </source>
</evidence>
<proteinExistence type="inferred from homology"/>
<keyword evidence="6" id="KW-0010">Activator</keyword>
<dbReference type="GO" id="GO:0003677">
    <property type="term" value="F:DNA binding"/>
    <property type="evidence" value="ECO:0007669"/>
    <property type="project" value="UniProtKB-KW"/>
</dbReference>
<dbReference type="GO" id="GO:0045893">
    <property type="term" value="P:positive regulation of DNA-templated transcription"/>
    <property type="evidence" value="ECO:0007669"/>
    <property type="project" value="TreeGrafter"/>
</dbReference>
<evidence type="ECO:0000256" key="1">
    <source>
        <dbReference type="ARBA" id="ARBA00004123"/>
    </source>
</evidence>
<dbReference type="GO" id="GO:0003700">
    <property type="term" value="F:DNA-binding transcription factor activity"/>
    <property type="evidence" value="ECO:0007669"/>
    <property type="project" value="InterPro"/>
</dbReference>
<reference evidence="9" key="1">
    <citation type="submission" date="2021-01" db="UniProtKB">
        <authorList>
            <consortium name="EnsemblPlants"/>
        </authorList>
    </citation>
    <scope>IDENTIFICATION</scope>
</reference>
<dbReference type="NCBIfam" id="TIGR01623">
    <property type="entry name" value="put_zinc_LRP1"/>
    <property type="match status" value="1"/>
</dbReference>
<dbReference type="PANTHER" id="PTHR31604">
    <property type="entry name" value="PROTEIN LATERAL ROOT PRIMORDIUM 1"/>
    <property type="match status" value="1"/>
</dbReference>
<evidence type="ECO:0000256" key="2">
    <source>
        <dbReference type="ARBA" id="ARBA00006911"/>
    </source>
</evidence>
<sequence>MASFFSSLGGGGSGGVRDEQDEEQDQQQPPPAAANSLFLYRSEEIYKQQQGLEIWQQQQFYRQQQQQQQQYQPRDQHHHHHHIISYAPAAAPPPSLMAPSSSRRLSFNVSSDASSSRSGGGGFTVMRGIGGSGGGINCQDCGNQAKKDCPHLRCRTCCKSRGLQCQTHIKSTWVPASKRRERQQQLAALQQSQQLRLRSQDITLKRPRGELTTTNTTSGLDLSNTFPNEVNSQAIFRCVRVSSMDPEHNADEEHGRHEDQLAYQTAVSIGGHVFKGILYDQGPESRYGESSSVGSGAYQQQQQQLNLITSGATTTGAMTTSIAATQALLDASLNYPTPINAFMAGTQFFPPSRS</sequence>
<dbReference type="EnsemblPlants" id="Kaladp0100s0036.1.v1.1">
    <property type="protein sequence ID" value="Kaladp0100s0036.1.v1.1"/>
    <property type="gene ID" value="Kaladp0100s0036.v1.1"/>
</dbReference>
<dbReference type="AlphaFoldDB" id="A0A7N0V3B5"/>
<dbReference type="Pfam" id="PF05142">
    <property type="entry name" value="DUF702"/>
    <property type="match status" value="1"/>
</dbReference>
<protein>
    <submittedName>
        <fullName evidence="9">Uncharacterized protein</fullName>
    </submittedName>
</protein>
<evidence type="ECO:0000256" key="4">
    <source>
        <dbReference type="ARBA" id="ARBA00022833"/>
    </source>
</evidence>
<dbReference type="InterPro" id="IPR007818">
    <property type="entry name" value="SHI"/>
</dbReference>
<feature type="region of interest" description="Disordered" evidence="8">
    <location>
        <begin position="1"/>
        <end position="35"/>
    </location>
</feature>
<comment type="similarity">
    <text evidence="2">Belongs to the SHI protein family.</text>
</comment>
<keyword evidence="5" id="KW-0238">DNA-binding</keyword>
<keyword evidence="7" id="KW-0539">Nucleus</keyword>
<organism evidence="9 10">
    <name type="scientific">Kalanchoe fedtschenkoi</name>
    <name type="common">Lavender scallops</name>
    <name type="synonym">South American air plant</name>
    <dbReference type="NCBI Taxonomy" id="63787"/>
    <lineage>
        <taxon>Eukaryota</taxon>
        <taxon>Viridiplantae</taxon>
        <taxon>Streptophyta</taxon>
        <taxon>Embryophyta</taxon>
        <taxon>Tracheophyta</taxon>
        <taxon>Spermatophyta</taxon>
        <taxon>Magnoliopsida</taxon>
        <taxon>eudicotyledons</taxon>
        <taxon>Gunneridae</taxon>
        <taxon>Pentapetalae</taxon>
        <taxon>Saxifragales</taxon>
        <taxon>Crassulaceae</taxon>
        <taxon>Kalanchoe</taxon>
    </lineage>
</organism>
<keyword evidence="10" id="KW-1185">Reference proteome</keyword>
<evidence type="ECO:0000313" key="9">
    <source>
        <dbReference type="EnsemblPlants" id="Kaladp0100s0036.1.v1.1"/>
    </source>
</evidence>
<dbReference type="GO" id="GO:0046872">
    <property type="term" value="F:metal ion binding"/>
    <property type="evidence" value="ECO:0007669"/>
    <property type="project" value="UniProtKB-KW"/>
</dbReference>
<dbReference type="OMA" id="QYAYHTA"/>
<evidence type="ECO:0000313" key="10">
    <source>
        <dbReference type="Proteomes" id="UP000594263"/>
    </source>
</evidence>
<evidence type="ECO:0000256" key="7">
    <source>
        <dbReference type="ARBA" id="ARBA00023242"/>
    </source>
</evidence>
<dbReference type="Proteomes" id="UP000594263">
    <property type="component" value="Unplaced"/>
</dbReference>
<accession>A0A7N0V3B5</accession>